<protein>
    <submittedName>
        <fullName evidence="2">VOC family protein</fullName>
    </submittedName>
</protein>
<proteinExistence type="predicted"/>
<evidence type="ECO:0000259" key="1">
    <source>
        <dbReference type="PROSITE" id="PS51819"/>
    </source>
</evidence>
<evidence type="ECO:0000313" key="3">
    <source>
        <dbReference type="Proteomes" id="UP000439780"/>
    </source>
</evidence>
<organism evidence="2 3">
    <name type="scientific">Qipengyuania algicida</name>
    <dbReference type="NCBI Taxonomy" id="1836209"/>
    <lineage>
        <taxon>Bacteria</taxon>
        <taxon>Pseudomonadati</taxon>
        <taxon>Pseudomonadota</taxon>
        <taxon>Alphaproteobacteria</taxon>
        <taxon>Sphingomonadales</taxon>
        <taxon>Erythrobacteraceae</taxon>
        <taxon>Qipengyuania</taxon>
    </lineage>
</organism>
<dbReference type="Gene3D" id="3.10.180.10">
    <property type="entry name" value="2,3-Dihydroxybiphenyl 1,2-Dioxygenase, domain 1"/>
    <property type="match status" value="1"/>
</dbReference>
<evidence type="ECO:0000313" key="2">
    <source>
        <dbReference type="EMBL" id="MXP30064.1"/>
    </source>
</evidence>
<dbReference type="RefSeq" id="WP_160754367.1">
    <property type="nucleotide sequence ID" value="NZ_WTYA01000015.1"/>
</dbReference>
<dbReference type="Proteomes" id="UP000439780">
    <property type="component" value="Unassembled WGS sequence"/>
</dbReference>
<dbReference type="PROSITE" id="PS51819">
    <property type="entry name" value="VOC"/>
    <property type="match status" value="1"/>
</dbReference>
<dbReference type="SUPFAM" id="SSF54593">
    <property type="entry name" value="Glyoxalase/Bleomycin resistance protein/Dihydroxybiphenyl dioxygenase"/>
    <property type="match status" value="1"/>
</dbReference>
<gene>
    <name evidence="2" type="ORF">GRI58_14740</name>
</gene>
<dbReference type="CDD" id="cd06587">
    <property type="entry name" value="VOC"/>
    <property type="match status" value="1"/>
</dbReference>
<dbReference type="AlphaFoldDB" id="A0A845AKB8"/>
<comment type="caution">
    <text evidence="2">The sequence shown here is derived from an EMBL/GenBank/DDBJ whole genome shotgun (WGS) entry which is preliminary data.</text>
</comment>
<accession>A0A845AKB8</accession>
<dbReference type="Pfam" id="PF00903">
    <property type="entry name" value="Glyoxalase"/>
    <property type="match status" value="1"/>
</dbReference>
<feature type="domain" description="VOC" evidence="1">
    <location>
        <begin position="5"/>
        <end position="122"/>
    </location>
</feature>
<dbReference type="OrthoDB" id="7355345at2"/>
<keyword evidence="3" id="KW-1185">Reference proteome</keyword>
<reference evidence="2 3" key="1">
    <citation type="submission" date="2019-12" db="EMBL/GenBank/DDBJ databases">
        <title>Genomic-based taxomic classification of the family Erythrobacteraceae.</title>
        <authorList>
            <person name="Xu L."/>
        </authorList>
    </citation>
    <scope>NUCLEOTIDE SEQUENCE [LARGE SCALE GENOMIC DNA]</scope>
    <source>
        <strain evidence="2 3">KEMB 9005-328</strain>
    </source>
</reference>
<dbReference type="InterPro" id="IPR029068">
    <property type="entry name" value="Glyas_Bleomycin-R_OHBP_Dase"/>
</dbReference>
<sequence>MPTARLEHVNISVTDPERIARLLEAITGWERRWEGPALAGGHTIHLGGQDDYVAIYTHPSVQGDFAKGAPLNHVGIVVTDLDAAERIILDAGLETMNHGDYEPGRRFYFFDWDGIEWEIVSYE</sequence>
<dbReference type="EMBL" id="WTYA01000015">
    <property type="protein sequence ID" value="MXP30064.1"/>
    <property type="molecule type" value="Genomic_DNA"/>
</dbReference>
<dbReference type="InterPro" id="IPR004360">
    <property type="entry name" value="Glyas_Fos-R_dOase_dom"/>
</dbReference>
<name>A0A845AKB8_9SPHN</name>
<dbReference type="InterPro" id="IPR037523">
    <property type="entry name" value="VOC_core"/>
</dbReference>